<name>A0A7V7GUL1_9GAMM</name>
<feature type="transmembrane region" description="Helical" evidence="1">
    <location>
        <begin position="232"/>
        <end position="259"/>
    </location>
</feature>
<dbReference type="AlphaFoldDB" id="A0A7V7GUL1"/>
<keyword evidence="1" id="KW-0812">Transmembrane</keyword>
<feature type="transmembrane region" description="Helical" evidence="1">
    <location>
        <begin position="396"/>
        <end position="418"/>
    </location>
</feature>
<feature type="transmembrane region" description="Helical" evidence="1">
    <location>
        <begin position="309"/>
        <end position="327"/>
    </location>
</feature>
<feature type="transmembrane region" description="Helical" evidence="1">
    <location>
        <begin position="34"/>
        <end position="53"/>
    </location>
</feature>
<dbReference type="Pfam" id="PF02308">
    <property type="entry name" value="MgtC"/>
    <property type="match status" value="1"/>
</dbReference>
<dbReference type="OrthoDB" id="9813718at2"/>
<reference evidence="4 5" key="1">
    <citation type="submission" date="2018-07" db="EMBL/GenBank/DDBJ databases">
        <title>Pseudomonas laoshanensis sp. nov., isolated from soil.</title>
        <authorList>
            <person name="Sun J."/>
            <person name="Yu L."/>
            <person name="Wang M."/>
            <person name="Zhang C."/>
        </authorList>
    </citation>
    <scope>NUCLEOTIDE SEQUENCE [LARGE SCALE GENOMIC DNA]</scope>
    <source>
        <strain evidence="4 5">Y22</strain>
    </source>
</reference>
<dbReference type="InterPro" id="IPR025105">
    <property type="entry name" value="DUF4010"/>
</dbReference>
<feature type="domain" description="DUF4010" evidence="3">
    <location>
        <begin position="181"/>
        <end position="389"/>
    </location>
</feature>
<feature type="transmembrane region" description="Helical" evidence="1">
    <location>
        <begin position="176"/>
        <end position="194"/>
    </location>
</feature>
<dbReference type="Proteomes" id="UP000463138">
    <property type="component" value="Unassembled WGS sequence"/>
</dbReference>
<dbReference type="Pfam" id="PF13194">
    <property type="entry name" value="DUF4010"/>
    <property type="match status" value="1"/>
</dbReference>
<feature type="transmembrane region" description="Helical" evidence="1">
    <location>
        <begin position="112"/>
        <end position="130"/>
    </location>
</feature>
<keyword evidence="5" id="KW-1185">Reference proteome</keyword>
<keyword evidence="1" id="KW-1133">Transmembrane helix</keyword>
<dbReference type="PANTHER" id="PTHR39084">
    <property type="entry name" value="MEMBRANE PROTEIN-RELATED"/>
    <property type="match status" value="1"/>
</dbReference>
<feature type="domain" description="MgtC/SapB/SrpB/YhiD N-terminal" evidence="2">
    <location>
        <begin position="9"/>
        <end position="131"/>
    </location>
</feature>
<feature type="transmembrane region" description="Helical" evidence="1">
    <location>
        <begin position="201"/>
        <end position="220"/>
    </location>
</feature>
<feature type="transmembrane region" description="Helical" evidence="1">
    <location>
        <begin position="334"/>
        <end position="352"/>
    </location>
</feature>
<feature type="transmembrane region" description="Helical" evidence="1">
    <location>
        <begin position="6"/>
        <end position="22"/>
    </location>
</feature>
<evidence type="ECO:0000259" key="2">
    <source>
        <dbReference type="Pfam" id="PF02308"/>
    </source>
</evidence>
<organism evidence="4 5">
    <name type="scientific">Halopseudomonas laoshanensis</name>
    <dbReference type="NCBI Taxonomy" id="2268758"/>
    <lineage>
        <taxon>Bacteria</taxon>
        <taxon>Pseudomonadati</taxon>
        <taxon>Pseudomonadota</taxon>
        <taxon>Gammaproteobacteria</taxon>
        <taxon>Pseudomonadales</taxon>
        <taxon>Pseudomonadaceae</taxon>
        <taxon>Halopseudomonas</taxon>
    </lineage>
</organism>
<protein>
    <submittedName>
        <fullName evidence="4">MgtC/SapB family protein</fullName>
    </submittedName>
</protein>
<keyword evidence="1" id="KW-0472">Membrane</keyword>
<comment type="caution">
    <text evidence="4">The sequence shown here is derived from an EMBL/GenBank/DDBJ whole genome shotgun (WGS) entry which is preliminary data.</text>
</comment>
<evidence type="ECO:0000256" key="1">
    <source>
        <dbReference type="SAM" id="Phobius"/>
    </source>
</evidence>
<dbReference type="EMBL" id="QOVF01000002">
    <property type="protein sequence ID" value="KAA0695245.1"/>
    <property type="molecule type" value="Genomic_DNA"/>
</dbReference>
<feature type="transmembrane region" description="Helical" evidence="1">
    <location>
        <begin position="59"/>
        <end position="76"/>
    </location>
</feature>
<feature type="transmembrane region" description="Helical" evidence="1">
    <location>
        <begin position="142"/>
        <end position="161"/>
    </location>
</feature>
<accession>A0A7V7GUL1</accession>
<feature type="transmembrane region" description="Helical" evidence="1">
    <location>
        <begin position="266"/>
        <end position="289"/>
    </location>
</feature>
<evidence type="ECO:0000313" key="5">
    <source>
        <dbReference type="Proteomes" id="UP000463138"/>
    </source>
</evidence>
<dbReference type="RefSeq" id="WP_149332602.1">
    <property type="nucleotide sequence ID" value="NZ_QOVF01000002.1"/>
</dbReference>
<feature type="transmembrane region" description="Helical" evidence="1">
    <location>
        <begin position="88"/>
        <end position="106"/>
    </location>
</feature>
<sequence>MFQEFMPFLTAVIIGLLVGVERERSINQDGKKTIFGVRTFPLIALLGVVSAHIGNEPLLIIISIFVCTLVLLSHMHSIRKFNSDISKFGATTAVAVVLTFILGYLANSNSQIALILTVIVFVLLAIKKQLRMFAQSGISEKEMNAVLTFLMSAFVILPLLPNEFVDPWKLIHPTRIWLLFVVIAGIEFASYIALRQVGTKLGLIITGLFGGFASATATTLTLARHAKNQPQALWLVTSGIILADVTSLLMQLVVLMVIAPEVSTSLALYLGIPALVGGLFVILITLYLGKMVEENTIELGIENPISLKKTISFALMISTGLVVIALAQRWFGEVGLYLTSALGGATSLRVVTFSVSELASSGEILIAMAAIAIIIAMAANMIVKLVLIQRAGGTKLFIICSLFFAGILASSFGVYLFYDIISLE</sequence>
<proteinExistence type="predicted"/>
<evidence type="ECO:0000313" key="4">
    <source>
        <dbReference type="EMBL" id="KAA0695245.1"/>
    </source>
</evidence>
<gene>
    <name evidence="4" type="ORF">DT594_10460</name>
</gene>
<evidence type="ECO:0000259" key="3">
    <source>
        <dbReference type="Pfam" id="PF13194"/>
    </source>
</evidence>
<dbReference type="PANTHER" id="PTHR39084:SF1">
    <property type="entry name" value="DUF4010 DOMAIN-CONTAINING PROTEIN"/>
    <property type="match status" value="1"/>
</dbReference>
<dbReference type="InterPro" id="IPR049177">
    <property type="entry name" value="MgtC_SapB_SrpB_YhiD_N"/>
</dbReference>
<feature type="transmembrane region" description="Helical" evidence="1">
    <location>
        <begin position="364"/>
        <end position="387"/>
    </location>
</feature>